<dbReference type="InterPro" id="IPR050278">
    <property type="entry name" value="Serine_Prot_S9B/DPPIV"/>
</dbReference>
<evidence type="ECO:0000259" key="2">
    <source>
        <dbReference type="Pfam" id="PF00326"/>
    </source>
</evidence>
<feature type="domain" description="Dipeptidylpeptidase IV N-terminal" evidence="3">
    <location>
        <begin position="124"/>
        <end position="464"/>
    </location>
</feature>
<evidence type="ECO:0000313" key="5">
    <source>
        <dbReference type="Proteomes" id="UP001359886"/>
    </source>
</evidence>
<feature type="domain" description="Peptidase S9 prolyl oligopeptidase catalytic" evidence="2">
    <location>
        <begin position="558"/>
        <end position="747"/>
    </location>
</feature>
<gene>
    <name evidence="4" type="ORF">V3330_00865</name>
</gene>
<dbReference type="AlphaFoldDB" id="A0AAW9RBS4"/>
<feature type="chain" id="PRO_5043993069" evidence="1">
    <location>
        <begin position="30"/>
        <end position="748"/>
    </location>
</feature>
<dbReference type="RefSeq" id="WP_354693481.1">
    <property type="nucleotide sequence ID" value="NZ_JAZHOG010000001.1"/>
</dbReference>
<dbReference type="GO" id="GO:0006508">
    <property type="term" value="P:proteolysis"/>
    <property type="evidence" value="ECO:0007669"/>
    <property type="project" value="InterPro"/>
</dbReference>
<dbReference type="SUPFAM" id="SSF53474">
    <property type="entry name" value="alpha/beta-Hydrolases"/>
    <property type="match status" value="1"/>
</dbReference>
<organism evidence="4 5">
    <name type="scientific">Elongatibacter sediminis</name>
    <dbReference type="NCBI Taxonomy" id="3119006"/>
    <lineage>
        <taxon>Bacteria</taxon>
        <taxon>Pseudomonadati</taxon>
        <taxon>Pseudomonadota</taxon>
        <taxon>Gammaproteobacteria</taxon>
        <taxon>Chromatiales</taxon>
        <taxon>Wenzhouxiangellaceae</taxon>
        <taxon>Elongatibacter</taxon>
    </lineage>
</organism>
<dbReference type="GO" id="GO:0008236">
    <property type="term" value="F:serine-type peptidase activity"/>
    <property type="evidence" value="ECO:0007669"/>
    <property type="project" value="InterPro"/>
</dbReference>
<keyword evidence="5" id="KW-1185">Reference proteome</keyword>
<dbReference type="Proteomes" id="UP001359886">
    <property type="component" value="Unassembled WGS sequence"/>
</dbReference>
<dbReference type="Pfam" id="PF00326">
    <property type="entry name" value="Peptidase_S9"/>
    <property type="match status" value="1"/>
</dbReference>
<dbReference type="PANTHER" id="PTHR11731:SF193">
    <property type="entry name" value="DIPEPTIDYL PEPTIDASE 9"/>
    <property type="match status" value="1"/>
</dbReference>
<dbReference type="InterPro" id="IPR029058">
    <property type="entry name" value="AB_hydrolase_fold"/>
</dbReference>
<feature type="signal peptide" evidence="1">
    <location>
        <begin position="1"/>
        <end position="29"/>
    </location>
</feature>
<keyword evidence="1" id="KW-0732">Signal</keyword>
<dbReference type="Pfam" id="PF00930">
    <property type="entry name" value="DPPIV_N"/>
    <property type="match status" value="1"/>
</dbReference>
<dbReference type="PANTHER" id="PTHR11731">
    <property type="entry name" value="PROTEASE FAMILY S9B,C DIPEPTIDYL-PEPTIDASE IV-RELATED"/>
    <property type="match status" value="1"/>
</dbReference>
<dbReference type="SUPFAM" id="SSF82171">
    <property type="entry name" value="DPP6 N-terminal domain-like"/>
    <property type="match status" value="1"/>
</dbReference>
<evidence type="ECO:0000256" key="1">
    <source>
        <dbReference type="SAM" id="SignalP"/>
    </source>
</evidence>
<dbReference type="Gene3D" id="2.140.10.30">
    <property type="entry name" value="Dipeptidylpeptidase IV, N-terminal domain"/>
    <property type="match status" value="1"/>
</dbReference>
<protein>
    <submittedName>
        <fullName evidence="4">S9 family peptidase</fullName>
    </submittedName>
</protein>
<comment type="caution">
    <text evidence="4">The sequence shown here is derived from an EMBL/GenBank/DDBJ whole genome shotgun (WGS) entry which is preliminary data.</text>
</comment>
<evidence type="ECO:0000259" key="3">
    <source>
        <dbReference type="Pfam" id="PF00930"/>
    </source>
</evidence>
<evidence type="ECO:0000313" key="4">
    <source>
        <dbReference type="EMBL" id="MEJ8566158.1"/>
    </source>
</evidence>
<reference evidence="4 5" key="1">
    <citation type="submission" date="2024-02" db="EMBL/GenBank/DDBJ databases">
        <title>A novel Wenzhouxiangellaceae bacterium, isolated from coastal sediments.</title>
        <authorList>
            <person name="Du Z.-J."/>
            <person name="Ye Y.-Q."/>
            <person name="Zhang X.-Y."/>
        </authorList>
    </citation>
    <scope>NUCLEOTIDE SEQUENCE [LARGE SCALE GENOMIC DNA]</scope>
    <source>
        <strain evidence="4 5">CH-27</strain>
    </source>
</reference>
<dbReference type="EMBL" id="JAZHOG010000001">
    <property type="protein sequence ID" value="MEJ8566158.1"/>
    <property type="molecule type" value="Genomic_DNA"/>
</dbReference>
<accession>A0AAW9RBS4</accession>
<dbReference type="InterPro" id="IPR002469">
    <property type="entry name" value="Peptidase_S9B_N"/>
</dbReference>
<name>A0AAW9RBS4_9GAMM</name>
<dbReference type="InterPro" id="IPR001375">
    <property type="entry name" value="Peptidase_S9_cat"/>
</dbReference>
<proteinExistence type="predicted"/>
<sequence>MRHCNLLTSATTIRAFTLALILPLTLPFADSRADDRPPLPLEPIFSGPDFHTERLRDVQWDPDGSGFTFLRTSASGGAADNGAESARVLIFRHDLETGREEPAVPAAALDFEGAAIAVSGHTWSPDRRFLLLDGPRERTWDSVFQGPHYVVDVATGTVSALDGGNTQLRNVQLSPAGRHVGFVRDNNLFITDLVSGDTRAVTTDGNADIFNGIFDYGSTEFGFRNAWHWSPDGSKIAFWRLDATEVPVWNMIDQLGKYPEVRPMKYPNTGEKHAVNRIGVYDLANGETTWMDTGDNPNDYIPRIDWSRRSDTLAIQRLSRDHDRLDLLLADTTTGASRVIVTDTDPAWIEITRDLTFFSEQDAFVWTSEKSGYRHAYRYDYDGNETRLTSGDWEISSLLTVDEANGWLYFTGKKDGFINQHVYRVSLEGGDVEKLSESDGWTTWAFSPDHNLVIETWSDASTPPRTVLRRPGGDVVRTLIENDLPGLAKYAVPNPEFLTFETDDGITLNAYMIKPPGFDPSKRYPVVSYGYGNAGSQMVVNRWGSARGAQRDLWHRHMAAQGYLVWCMDNRTTAGRGKQAYNLTYGEYGKWAVLDQVQGATYLRSLPFVDPERIGFWGWSGGGYLAAALMTKGAPHFQVGVSVAPVIDLINYQAVGVERWMDQLDVNPEGYAAVNLENFADRLEGDLLLIHGTGDENVKFAFTLQFADSLIKAGKQFDMMVYPNEHHGIEGARQHVYTKIANYFHDKL</sequence>
<dbReference type="GO" id="GO:0008239">
    <property type="term" value="F:dipeptidyl-peptidase activity"/>
    <property type="evidence" value="ECO:0007669"/>
    <property type="project" value="TreeGrafter"/>
</dbReference>
<dbReference type="Gene3D" id="3.40.50.1820">
    <property type="entry name" value="alpha/beta hydrolase"/>
    <property type="match status" value="1"/>
</dbReference>